<feature type="transmembrane region" description="Helical" evidence="1">
    <location>
        <begin position="7"/>
        <end position="25"/>
    </location>
</feature>
<accession>A0A449GKU2</accession>
<evidence type="ECO:0000256" key="1">
    <source>
        <dbReference type="SAM" id="Phobius"/>
    </source>
</evidence>
<reference evidence="2" key="1">
    <citation type="submission" date="2019-02" db="EMBL/GenBank/DDBJ databases">
        <authorList>
            <consortium name="Pathogen Informatics"/>
        </authorList>
    </citation>
    <scope>NUCLEOTIDE SEQUENCE</scope>
    <source>
        <strain evidence="2">3012STDY6733949</strain>
    </source>
</reference>
<keyword evidence="1" id="KW-0472">Membrane</keyword>
<organism evidence="2">
    <name type="scientific">Nocardia farcinica</name>
    <dbReference type="NCBI Taxonomy" id="37329"/>
    <lineage>
        <taxon>Bacteria</taxon>
        <taxon>Bacillati</taxon>
        <taxon>Actinomycetota</taxon>
        <taxon>Actinomycetes</taxon>
        <taxon>Mycobacteriales</taxon>
        <taxon>Nocardiaceae</taxon>
        <taxon>Nocardia</taxon>
    </lineage>
</organism>
<dbReference type="AlphaFoldDB" id="A0A449GKU2"/>
<dbReference type="RefSeq" id="WP_137353787.1">
    <property type="nucleotide sequence ID" value="NZ_CAACYE020000001.1"/>
</dbReference>
<feature type="transmembrane region" description="Helical" evidence="1">
    <location>
        <begin position="45"/>
        <end position="64"/>
    </location>
</feature>
<name>A0A449GKU2_NOCFR</name>
<evidence type="ECO:0000313" key="2">
    <source>
        <dbReference type="EMBL" id="VFA86395.1"/>
    </source>
</evidence>
<dbReference type="EMBL" id="CAACYE010000005">
    <property type="protein sequence ID" value="VFA86395.1"/>
    <property type="molecule type" value="Genomic_DNA"/>
</dbReference>
<gene>
    <name evidence="2" type="ORF">NCTC1935_04249</name>
</gene>
<protein>
    <submittedName>
        <fullName evidence="2">Uncharacterized protein</fullName>
    </submittedName>
</protein>
<keyword evidence="1" id="KW-0812">Transmembrane</keyword>
<proteinExistence type="predicted"/>
<keyword evidence="1" id="KW-1133">Transmembrane helix</keyword>
<sequence length="274" mass="29270">MIRALRIAVVVAALLAVGLYLWHGLTYEPVSRWEPGITAWANGYLALPIVAFVAVTMVFTYTAMAGDLFGGGVLQALTGRNTGAFRAGLTGLGTVKSVRQTGVQVNDQPQVRIEFGVEGADGEVFDATARLVVPLTELALLRPGVVLPVRYLPHRTDTVQVDLSGDTAEAQRVMNQSMIRKGFTTAAKLDIAARGIAAQAVVQSLAVTGRIREGYAEVRIGLAVTRPDGSTFTTRTEKFLPPAGVANVQVGRIVQVHYLPENEHEVVLSIPVNA</sequence>